<accession>A0A4U6CTT2</accession>
<dbReference type="InterPro" id="IPR021953">
    <property type="entry name" value="DUF3570"/>
</dbReference>
<dbReference type="AlphaFoldDB" id="A0A4U6CTT2"/>
<dbReference type="Pfam" id="PF12094">
    <property type="entry name" value="DUF3570"/>
    <property type="match status" value="1"/>
</dbReference>
<feature type="chain" id="PRO_5020499622" evidence="1">
    <location>
        <begin position="21"/>
        <end position="405"/>
    </location>
</feature>
<keyword evidence="3" id="KW-1185">Reference proteome</keyword>
<gene>
    <name evidence="2" type="ORF">FDK13_28285</name>
</gene>
<reference evidence="2 3" key="1">
    <citation type="submission" date="2019-05" db="EMBL/GenBank/DDBJ databases">
        <title>Dyadobacter AR-3-8 sp. nov., isolated from arctic soil.</title>
        <authorList>
            <person name="Chaudhary D.K."/>
        </authorList>
    </citation>
    <scope>NUCLEOTIDE SEQUENCE [LARGE SCALE GENOMIC DNA]</scope>
    <source>
        <strain evidence="2 3">AR-3-8</strain>
    </source>
</reference>
<dbReference type="OrthoDB" id="5450709at2"/>
<dbReference type="EMBL" id="SZVO01000017">
    <property type="protein sequence ID" value="TKT88002.1"/>
    <property type="molecule type" value="Genomic_DNA"/>
</dbReference>
<comment type="caution">
    <text evidence="2">The sequence shown here is derived from an EMBL/GenBank/DDBJ whole genome shotgun (WGS) entry which is preliminary data.</text>
</comment>
<keyword evidence="1" id="KW-0732">Signal</keyword>
<dbReference type="RefSeq" id="WP_137343388.1">
    <property type="nucleotide sequence ID" value="NZ_BSQH01000005.1"/>
</dbReference>
<name>A0A4U6CTT2_9BACT</name>
<organism evidence="2 3">
    <name type="scientific">Dyadobacter frigoris</name>
    <dbReference type="NCBI Taxonomy" id="2576211"/>
    <lineage>
        <taxon>Bacteria</taxon>
        <taxon>Pseudomonadati</taxon>
        <taxon>Bacteroidota</taxon>
        <taxon>Cytophagia</taxon>
        <taxon>Cytophagales</taxon>
        <taxon>Spirosomataceae</taxon>
        <taxon>Dyadobacter</taxon>
    </lineage>
</organism>
<sequence>MKKITLTVAALLGWFGSVSAQIQDSIPTGYKAKKLKIEEVNFVSGYYNQNGNNSAITGGIGTEKLFDVANSLEIKLTKTDRRNRVHTISGELNIDFYSSASQDNIDPLTISSASKTDTHIYPTISWNMKNDQNHTTRGAMFSYSTEYDYKSLGFNVNFSKSSKDNNREITFKAGTYQDTYTAILPSELRPNGYSSGAQGDKSNLYHKPRNTYNGSISLSQIVNKRLQVLMIVEPTYQEGLLSTPFHRTYFTDGSEKVEKLPGTRFKLPIGFRGSYFLGDKIILRTFYRFYADNWGMKAHTFSLETPIKITPFVSVSPFYRFNTQTSIRYFAPYMQHDPNAEYYSSDYDLSAFQSHFVGSGIRFAPPGGIMGVRHFASLELRYGHFYRNAGTGMQSNIITLAAKFK</sequence>
<dbReference type="Proteomes" id="UP000304900">
    <property type="component" value="Unassembled WGS sequence"/>
</dbReference>
<evidence type="ECO:0000313" key="2">
    <source>
        <dbReference type="EMBL" id="TKT88002.1"/>
    </source>
</evidence>
<protein>
    <submittedName>
        <fullName evidence="2">DUF3570 domain-containing protein</fullName>
    </submittedName>
</protein>
<feature type="signal peptide" evidence="1">
    <location>
        <begin position="1"/>
        <end position="20"/>
    </location>
</feature>
<proteinExistence type="predicted"/>
<evidence type="ECO:0000313" key="3">
    <source>
        <dbReference type="Proteomes" id="UP000304900"/>
    </source>
</evidence>
<evidence type="ECO:0000256" key="1">
    <source>
        <dbReference type="SAM" id="SignalP"/>
    </source>
</evidence>